<dbReference type="Gene3D" id="1.20.120.350">
    <property type="entry name" value="Voltage-gated potassium channels. Chain C"/>
    <property type="match status" value="1"/>
</dbReference>
<dbReference type="EMBL" id="BAAANK010000008">
    <property type="protein sequence ID" value="GAA1841246.1"/>
    <property type="molecule type" value="Genomic_DNA"/>
</dbReference>
<evidence type="ECO:0000256" key="3">
    <source>
        <dbReference type="ARBA" id="ARBA00022692"/>
    </source>
</evidence>
<dbReference type="PANTHER" id="PTHR11537">
    <property type="entry name" value="VOLTAGE-GATED POTASSIUM CHANNEL"/>
    <property type="match status" value="1"/>
</dbReference>
<dbReference type="InterPro" id="IPR028325">
    <property type="entry name" value="VG_K_chnl"/>
</dbReference>
<feature type="transmembrane region" description="Helical" evidence="9">
    <location>
        <begin position="51"/>
        <end position="72"/>
    </location>
</feature>
<keyword evidence="5" id="KW-0406">Ion transport</keyword>
<accession>A0ABN2MYC4</accession>
<dbReference type="Proteomes" id="UP001501746">
    <property type="component" value="Unassembled WGS sequence"/>
</dbReference>
<dbReference type="Pfam" id="PF07885">
    <property type="entry name" value="Ion_trans_2"/>
    <property type="match status" value="1"/>
</dbReference>
<feature type="transmembrane region" description="Helical" evidence="9">
    <location>
        <begin position="186"/>
        <end position="210"/>
    </location>
</feature>
<evidence type="ECO:0000313" key="12">
    <source>
        <dbReference type="Proteomes" id="UP001501746"/>
    </source>
</evidence>
<keyword evidence="7 11" id="KW-0407">Ion channel</keyword>
<comment type="subcellular location">
    <subcellularLocation>
        <location evidence="1">Membrane</location>
        <topology evidence="1">Multi-pass membrane protein</topology>
    </subcellularLocation>
</comment>
<evidence type="ECO:0000259" key="10">
    <source>
        <dbReference type="Pfam" id="PF07885"/>
    </source>
</evidence>
<dbReference type="PANTHER" id="PTHR11537:SF254">
    <property type="entry name" value="POTASSIUM VOLTAGE-GATED CHANNEL PROTEIN SHAB"/>
    <property type="match status" value="1"/>
</dbReference>
<name>A0ABN2MYC4_9MICO</name>
<feature type="region of interest" description="Disordered" evidence="8">
    <location>
        <begin position="218"/>
        <end position="265"/>
    </location>
</feature>
<keyword evidence="12" id="KW-1185">Reference proteome</keyword>
<protein>
    <submittedName>
        <fullName evidence="11">Potassium channel family protein</fullName>
    </submittedName>
</protein>
<reference evidence="11 12" key="1">
    <citation type="journal article" date="2019" name="Int. J. Syst. Evol. Microbiol.">
        <title>The Global Catalogue of Microorganisms (GCM) 10K type strain sequencing project: providing services to taxonomists for standard genome sequencing and annotation.</title>
        <authorList>
            <consortium name="The Broad Institute Genomics Platform"/>
            <consortium name="The Broad Institute Genome Sequencing Center for Infectious Disease"/>
            <person name="Wu L."/>
            <person name="Ma J."/>
        </authorList>
    </citation>
    <scope>NUCLEOTIDE SEQUENCE [LARGE SCALE GENOMIC DNA]</scope>
    <source>
        <strain evidence="11 12">JCM 14323</strain>
    </source>
</reference>
<feature type="transmembrane region" description="Helical" evidence="9">
    <location>
        <begin position="124"/>
        <end position="146"/>
    </location>
</feature>
<evidence type="ECO:0000256" key="8">
    <source>
        <dbReference type="SAM" id="MobiDB-lite"/>
    </source>
</evidence>
<dbReference type="Gene3D" id="1.10.287.70">
    <property type="match status" value="1"/>
</dbReference>
<gene>
    <name evidence="11" type="ORF">GCM10009750_29280</name>
</gene>
<organism evidence="11 12">
    <name type="scientific">Agromyces salentinus</name>
    <dbReference type="NCBI Taxonomy" id="269421"/>
    <lineage>
        <taxon>Bacteria</taxon>
        <taxon>Bacillati</taxon>
        <taxon>Actinomycetota</taxon>
        <taxon>Actinomycetes</taxon>
        <taxon>Micrococcales</taxon>
        <taxon>Microbacteriaceae</taxon>
        <taxon>Agromyces</taxon>
    </lineage>
</organism>
<feature type="transmembrane region" description="Helical" evidence="9">
    <location>
        <begin position="152"/>
        <end position="174"/>
    </location>
</feature>
<dbReference type="SUPFAM" id="SSF81324">
    <property type="entry name" value="Voltage-gated potassium channels"/>
    <property type="match status" value="1"/>
</dbReference>
<keyword evidence="2" id="KW-0813">Transport</keyword>
<keyword evidence="6 9" id="KW-0472">Membrane</keyword>
<dbReference type="InterPro" id="IPR013099">
    <property type="entry name" value="K_chnl_dom"/>
</dbReference>
<feature type="domain" description="Potassium channel" evidence="10">
    <location>
        <begin position="136"/>
        <end position="210"/>
    </location>
</feature>
<comment type="caution">
    <text evidence="11">The sequence shown here is derived from an EMBL/GenBank/DDBJ whole genome shotgun (WGS) entry which is preliminary data.</text>
</comment>
<evidence type="ECO:0000256" key="9">
    <source>
        <dbReference type="SAM" id="Phobius"/>
    </source>
</evidence>
<sequence>MSVRPPIPAPRRIAWERRTALPLVVLGVAFIVAYSVYVLTPSIPRGPDTVLFWTLILAWLVFVVDVTARIALTPHGGRWAFIRSHPIDVLSAIVPVFRAFRVLTLLHAVPYLRRRSGAAVRANIVIYAASYAIVFVYFIALATLQAERDAPGATITTFGDSVWWAIVTIATVGYGDMYPITTEGRFYAVFLMGGGVVIVGTASATIISYMNERVAQVREHRRHAESPTAPGSVGVGGFIADAADDDLEDDEGDGEDGVDRGDPVR</sequence>
<evidence type="ECO:0000256" key="2">
    <source>
        <dbReference type="ARBA" id="ARBA00022448"/>
    </source>
</evidence>
<evidence type="ECO:0000256" key="6">
    <source>
        <dbReference type="ARBA" id="ARBA00023136"/>
    </source>
</evidence>
<evidence type="ECO:0000256" key="4">
    <source>
        <dbReference type="ARBA" id="ARBA00022989"/>
    </source>
</evidence>
<evidence type="ECO:0000256" key="1">
    <source>
        <dbReference type="ARBA" id="ARBA00004141"/>
    </source>
</evidence>
<keyword evidence="3 9" id="KW-0812">Transmembrane</keyword>
<feature type="transmembrane region" description="Helical" evidence="9">
    <location>
        <begin position="20"/>
        <end position="39"/>
    </location>
</feature>
<dbReference type="RefSeq" id="WP_157426616.1">
    <property type="nucleotide sequence ID" value="NZ_BAAANK010000008.1"/>
</dbReference>
<dbReference type="Gene3D" id="1.20.5.110">
    <property type="match status" value="1"/>
</dbReference>
<feature type="compositionally biased region" description="Acidic residues" evidence="8">
    <location>
        <begin position="242"/>
        <end position="256"/>
    </location>
</feature>
<evidence type="ECO:0000256" key="5">
    <source>
        <dbReference type="ARBA" id="ARBA00023065"/>
    </source>
</evidence>
<dbReference type="GO" id="GO:0034220">
    <property type="term" value="P:monoatomic ion transmembrane transport"/>
    <property type="evidence" value="ECO:0007669"/>
    <property type="project" value="UniProtKB-KW"/>
</dbReference>
<evidence type="ECO:0000256" key="7">
    <source>
        <dbReference type="ARBA" id="ARBA00023303"/>
    </source>
</evidence>
<proteinExistence type="predicted"/>
<evidence type="ECO:0000313" key="11">
    <source>
        <dbReference type="EMBL" id="GAA1841246.1"/>
    </source>
</evidence>
<dbReference type="InterPro" id="IPR027359">
    <property type="entry name" value="Volt_channel_dom_sf"/>
</dbReference>
<keyword evidence="4 9" id="KW-1133">Transmembrane helix</keyword>
<dbReference type="PRINTS" id="PR00169">
    <property type="entry name" value="KCHANNEL"/>
</dbReference>